<dbReference type="FunFam" id="1.10.1540.10:FF:000002">
    <property type="entry name" value="WD repeat and FYVE domain containing 3"/>
    <property type="match status" value="1"/>
</dbReference>
<dbReference type="PANTHER" id="PTHR46108">
    <property type="entry name" value="BLUE CHEESE"/>
    <property type="match status" value="1"/>
</dbReference>
<dbReference type="InterPro" id="IPR001680">
    <property type="entry name" value="WD40_rpt"/>
</dbReference>
<dbReference type="Pfam" id="PF14844">
    <property type="entry name" value="PH_BEACH"/>
    <property type="match status" value="1"/>
</dbReference>
<dbReference type="InterPro" id="IPR000409">
    <property type="entry name" value="BEACH_dom"/>
</dbReference>
<dbReference type="STRING" id="1076935.U4L811"/>
<dbReference type="SUPFAM" id="SSF49899">
    <property type="entry name" value="Concanavalin A-like lectins/glucanases"/>
    <property type="match status" value="1"/>
</dbReference>
<evidence type="ECO:0000259" key="5">
    <source>
        <dbReference type="PROSITE" id="PS50197"/>
    </source>
</evidence>
<dbReference type="PROSITE" id="PS50294">
    <property type="entry name" value="WD_REPEATS_REGION"/>
    <property type="match status" value="1"/>
</dbReference>
<proteinExistence type="predicted"/>
<evidence type="ECO:0000313" key="8">
    <source>
        <dbReference type="Proteomes" id="UP000018144"/>
    </source>
</evidence>
<dbReference type="InterPro" id="IPR036372">
    <property type="entry name" value="BEACH_dom_sf"/>
</dbReference>
<dbReference type="OMA" id="EMSNFHY"/>
<feature type="domain" description="BEACH-type PH" evidence="6">
    <location>
        <begin position="1772"/>
        <end position="1903"/>
    </location>
</feature>
<evidence type="ECO:0000313" key="7">
    <source>
        <dbReference type="EMBL" id="CCX09313.1"/>
    </source>
</evidence>
<dbReference type="Pfam" id="PF13385">
    <property type="entry name" value="Laminin_G_3"/>
    <property type="match status" value="1"/>
</dbReference>
<dbReference type="PANTHER" id="PTHR46108:SF4">
    <property type="entry name" value="BLUE CHEESE"/>
    <property type="match status" value="1"/>
</dbReference>
<dbReference type="CDD" id="cd06071">
    <property type="entry name" value="Beach"/>
    <property type="match status" value="1"/>
</dbReference>
<dbReference type="OrthoDB" id="26681at2759"/>
<dbReference type="SUPFAM" id="SSF50729">
    <property type="entry name" value="PH domain-like"/>
    <property type="match status" value="1"/>
</dbReference>
<dbReference type="CDD" id="cd01201">
    <property type="entry name" value="PH_BEACH"/>
    <property type="match status" value="1"/>
</dbReference>
<dbReference type="InterPro" id="IPR056252">
    <property type="entry name" value="Alfy-like_Arm-like"/>
</dbReference>
<name>U4L811_PYROM</name>
<protein>
    <submittedName>
        <fullName evidence="7">Similar to Beige protein homolog 1 acc. no. Q7LKZ7</fullName>
    </submittedName>
</protein>
<feature type="region of interest" description="Disordered" evidence="4">
    <location>
        <begin position="2519"/>
        <end position="2569"/>
    </location>
</feature>
<keyword evidence="1 3" id="KW-0853">WD repeat</keyword>
<evidence type="ECO:0000256" key="3">
    <source>
        <dbReference type="PROSITE-ProRule" id="PRU00221"/>
    </source>
</evidence>
<dbReference type="eggNOG" id="KOG1788">
    <property type="taxonomic scope" value="Eukaryota"/>
</dbReference>
<dbReference type="Pfam" id="PF00400">
    <property type="entry name" value="WD40"/>
    <property type="match status" value="2"/>
</dbReference>
<dbReference type="Gene3D" id="2.60.120.200">
    <property type="match status" value="1"/>
</dbReference>
<dbReference type="InterPro" id="IPR051944">
    <property type="entry name" value="BEACH_domain_protein"/>
</dbReference>
<feature type="repeat" description="WD" evidence="3">
    <location>
        <begin position="2369"/>
        <end position="2410"/>
    </location>
</feature>
<dbReference type="Gene3D" id="2.30.29.30">
    <property type="entry name" value="Pleckstrin-homology domain (PH domain)/Phosphotyrosine-binding domain (PTB)"/>
    <property type="match status" value="1"/>
</dbReference>
<dbReference type="InterPro" id="IPR015943">
    <property type="entry name" value="WD40/YVTN_repeat-like_dom_sf"/>
</dbReference>
<dbReference type="PROSITE" id="PS50197">
    <property type="entry name" value="BEACH"/>
    <property type="match status" value="1"/>
</dbReference>
<gene>
    <name evidence="7" type="ORF">PCON_08906</name>
</gene>
<reference evidence="7 8" key="1">
    <citation type="journal article" date="2013" name="PLoS Genet.">
        <title>The genome and development-dependent transcriptomes of Pyronema confluens: a window into fungal evolution.</title>
        <authorList>
            <person name="Traeger S."/>
            <person name="Altegoer F."/>
            <person name="Freitag M."/>
            <person name="Gabaldon T."/>
            <person name="Kempken F."/>
            <person name="Kumar A."/>
            <person name="Marcet-Houben M."/>
            <person name="Poggeler S."/>
            <person name="Stajich J.E."/>
            <person name="Nowrousian M."/>
        </authorList>
    </citation>
    <scope>NUCLEOTIDE SEQUENCE [LARGE SCALE GENOMIC DNA]</scope>
    <source>
        <strain evidence="8">CBS 100304</strain>
        <tissue evidence="7">Vegetative mycelium</tissue>
    </source>
</reference>
<feature type="region of interest" description="Disordered" evidence="4">
    <location>
        <begin position="1676"/>
        <end position="1703"/>
    </location>
</feature>
<dbReference type="eggNOG" id="KOG1786">
    <property type="taxonomic scope" value="Eukaryota"/>
</dbReference>
<feature type="region of interest" description="Disordered" evidence="4">
    <location>
        <begin position="1724"/>
        <end position="1743"/>
    </location>
</feature>
<dbReference type="EMBL" id="HF935450">
    <property type="protein sequence ID" value="CCX09313.1"/>
    <property type="molecule type" value="Genomic_DNA"/>
</dbReference>
<dbReference type="Gene3D" id="2.130.10.10">
    <property type="entry name" value="YVTN repeat-like/Quinoprotein amine dehydrogenase"/>
    <property type="match status" value="1"/>
</dbReference>
<dbReference type="PROSITE" id="PS50082">
    <property type="entry name" value="WD_REPEATS_2"/>
    <property type="match status" value="2"/>
</dbReference>
<evidence type="ECO:0000256" key="4">
    <source>
        <dbReference type="SAM" id="MobiDB-lite"/>
    </source>
</evidence>
<sequence>MAPSPSPSITAAVRRRVSSAAASRGNPLLAEIKPLLDSLEASNVDTDILVRLQWLSLLKRVLVDSPDAKDTFRTLKGFQCLLSTLHSLAGFYSSSSHTEEEKHHFIELAKCLFGVISEALSNHPGNRRFFARRIGWDSLQQGLAATGLPTEAPDQLFGLLLSFGMDDATLSSLIVSTKRGLAKEIADKKIKDDARLDYIREKIGSTFGPKDVLLNTEIVPLVIGFQIAMPQSDDSELTTLIVLQSLLSIASGSEHNLVAMHSTGILSTLLPRLWTPSVPIAERAVLRDLASRLIHMGVNHMNDAKEIYKKAMRNEEVASFLLSALQTSREPPHIQFDLSLYGYASLELPTLVRPFPPMHTSGYTFSAWIYIESFDPSMHTTIFGVFDSTQSCFVLAYIEQDTKKFILQTSVSSRHQASVRFKTAVFDPKRWYHIAIVHRRGRPTSSAKAALYIDGEFVEQQKTNYPSQPPSINTPTQVFFGTPSDLSPRCGRGVISSRWSLGTTHLFEDILSDDLIAVFFRLGPRYHGNFQDCLGSFQTYEASAALNMRNELMHPGREEKSDIVAAIRQKASAILPEGKLLLSLSATQVLDDRDDVGVDENILTKNLSKQAVKNLKQLVASGAVAINGAVPSINEALQLPHGVAVMTGSPIVAVPQSLDDAAWKIGGAVAVGLKMVEVAKTKDQVCLAVRILFEMIKSSWRNSEAMERESGFSILSHLIRQKEANANHQGQGKGIIGKELLRLVLEFVGYRHDAPEESFIINPLAYRVLIVDFDVWRTADLETQREYFGQFWGFAKESKYHHFNSKRLVRMRIVKKLLFALKAESFSREILPDFLRAFRALVKANMSADVLRSLSLFITYSLHKHNPSRPLRVKKSNIQMRRPGSLIPGALGGPMGSSIGGSMGGSMGGSILGGTGPKSGYLGIQGELNEEGSFTRQQIGVMILEMYEELLAEEGNGMAVIKKFAKTVTNKWLLYLLAESDPQVVVLGTKIIARLLISHGPNYVNKFTNKTGGFVIMKNRLKRWWNVAPLWPICFCILFGKDVAKINTEGPLDLYELLSTFASDEKTKVVYPEVLPVIAAMLKAGVGTVVADSPLEEPVVDPKAKVDVNLEAPKVHARKRSLSLNDRSAGNQTTLKRLTELTRMLQTLIQFITHLHASFPSFRDFCITSPFIQETFSILFPVVCSSDHVSAETELNSRDSALTFDGGDVVIRPLASNSAPIVRTITVEDRPTTPVGRLRRGSNFGSAFILVTQEATEFGPSTARLTPGIGSNLNLKAASTGALGSNMLVESLMELVMAVFGDMVFERKEFSGFGLNTKFPPGFQEHQIYFETYLLKNVIVHIRNQIGFDMGKLAEPKVLQNVARFAGWVADCVYEGWFLNGSEPLLDFVGFILEYLQRPDIAKLKSVRLCTVALSTLRSVVSRLVLFRLSELDDPKADPKSIVEFLGKMMYWQAVILSPDNTDGEFTRLICYLLYTRLIDMRTELRMAAADMLRIVMVQKPTETTGLLNQAKSTDHKQLSSGFKKLQELDNETWLYWIDDHRKELDAFFYGALSKSWEAFVGEENRRTEETAKQRITKRKEKLKQWIVDDLNSEDVFGRHESISANWSANIFQSEHLKYQRAAQDQQDTLAFTVSQYARLESDLCRPCGLLDDGREGKWRLDLTEGRNRMRKRMLPDESGHLHNYQPKRRLTTSGGQPNIQPTRSHALSVDVDEISIMTKGDCESLNAEDTPHTGRDGLDDEIDDDYELVNDPREDDDGWEDKNRKVMRSIQHGDAVEFVNNVSRLVGLDAVEGLLIIGKNCLYLIDNFFQRSDGEIMNVWQAPKDERDQYLQIISGRASEDRKTNMAEHEARHWGFEELISISKRKFLFRDVALELFFADGRSYLLTTMSVKDRDFVYTKLLSKATSVGSNPATPWTGDVWRSEASKTLEAPTNFGMKLANVFSVQSQHPATRKWMKGEISNFHYLMLINTMAGRTFNDLTQYPVFPWVLADYTSEELDLSNPRTFRDFSKPMGAQTVDRQNEFRDRYRSFEEIADSNSPPFHYGTHFSSAMIVCSYLIRLQPFVQSYLLLQGGQFDHADRLFYSIEKAWSSASRENMSDVRELIPEFFFLPEFLTNSNGYNFGLKQGTDEPIDHVSLPPWAKGDPKIFIAKHREALESPYVSQHLHEWIDLIFGYKQRGEAAIEATNVFHHLSYSGAIDLDNIADPVERIATIGIIHNFGQTPHQVFTSKPHPKKDPEPSSFGRLDLSAESLIRLPFPLLSSNEKVASLSYNPKVEKVFCAGPNRLNIPPTYERFIEWGYIDGSVRFFTTDTRKLLGVQEHLHGAPITAAVCADSKTLVTAAQDGTVSVWSLRSTPKTIDLVLKSTLFAHTSPVIVLALSRSFSTLISCSADNLICFWDLNRLRFIRKLPTMANQVTAAAVNDVTGEVVICTGHSISIYTINGELLCRRYTEEFITCVKWYEGVGNEWMERELLVTGHKRGVAVVWGKYCGGGWGSATATATRPLSLIAPGAAGSATSAAASPTTIRPQTGTGARPDTSGRPSTGGGGVGKPCTTTLGPEYGGDSEGFGLREVRRLVNDPNTTSTSSPMSIGIDRLPGLGGIGGLPGIGGIPGLGGLGMGGGFSAGGGGGIGGGYSAGGGGGLSDMTVTAMELSGEKVYTADEGGRVYEWGAQMVQRSRSPLGLVR</sequence>
<dbReference type="PROSITE" id="PS51783">
    <property type="entry name" value="PH_BEACH"/>
    <property type="match status" value="1"/>
</dbReference>
<keyword evidence="8" id="KW-1185">Reference proteome</keyword>
<dbReference type="SMART" id="SM00320">
    <property type="entry name" value="WD40"/>
    <property type="match status" value="2"/>
</dbReference>
<evidence type="ECO:0000256" key="1">
    <source>
        <dbReference type="ARBA" id="ARBA00022574"/>
    </source>
</evidence>
<organism evidence="7 8">
    <name type="scientific">Pyronema omphalodes (strain CBS 100304)</name>
    <name type="common">Pyronema confluens</name>
    <dbReference type="NCBI Taxonomy" id="1076935"/>
    <lineage>
        <taxon>Eukaryota</taxon>
        <taxon>Fungi</taxon>
        <taxon>Dikarya</taxon>
        <taxon>Ascomycota</taxon>
        <taxon>Pezizomycotina</taxon>
        <taxon>Pezizomycetes</taxon>
        <taxon>Pezizales</taxon>
        <taxon>Pyronemataceae</taxon>
        <taxon>Pyronema</taxon>
    </lineage>
</organism>
<dbReference type="InterPro" id="IPR011993">
    <property type="entry name" value="PH-like_dom_sf"/>
</dbReference>
<dbReference type="SUPFAM" id="SSF81837">
    <property type="entry name" value="BEACH domain"/>
    <property type="match status" value="1"/>
</dbReference>
<dbReference type="Gene3D" id="1.10.1540.10">
    <property type="entry name" value="BEACH domain"/>
    <property type="match status" value="1"/>
</dbReference>
<evidence type="ECO:0000256" key="2">
    <source>
        <dbReference type="ARBA" id="ARBA00022737"/>
    </source>
</evidence>
<dbReference type="SMART" id="SM01026">
    <property type="entry name" value="Beach"/>
    <property type="match status" value="1"/>
</dbReference>
<dbReference type="InterPro" id="IPR019775">
    <property type="entry name" value="WD40_repeat_CS"/>
</dbReference>
<dbReference type="SUPFAM" id="SSF50978">
    <property type="entry name" value="WD40 repeat-like"/>
    <property type="match status" value="1"/>
</dbReference>
<dbReference type="InterPro" id="IPR036322">
    <property type="entry name" value="WD40_repeat_dom_sf"/>
</dbReference>
<dbReference type="Pfam" id="PF02138">
    <property type="entry name" value="Beach"/>
    <property type="match status" value="1"/>
</dbReference>
<feature type="repeat" description="WD" evidence="3">
    <location>
        <begin position="2336"/>
        <end position="2362"/>
    </location>
</feature>
<dbReference type="PROSITE" id="PS00678">
    <property type="entry name" value="WD_REPEATS_1"/>
    <property type="match status" value="1"/>
</dbReference>
<dbReference type="Pfam" id="PF23295">
    <property type="entry name" value="Arm_4"/>
    <property type="match status" value="1"/>
</dbReference>
<dbReference type="InterPro" id="IPR023362">
    <property type="entry name" value="PH-BEACH_dom"/>
</dbReference>
<keyword evidence="2" id="KW-0677">Repeat</keyword>
<accession>U4L811</accession>
<evidence type="ECO:0000259" key="6">
    <source>
        <dbReference type="PROSITE" id="PS51783"/>
    </source>
</evidence>
<feature type="domain" description="BEACH" evidence="5">
    <location>
        <begin position="1941"/>
        <end position="2237"/>
    </location>
</feature>
<dbReference type="InterPro" id="IPR013320">
    <property type="entry name" value="ConA-like_dom_sf"/>
</dbReference>
<dbReference type="Proteomes" id="UP000018144">
    <property type="component" value="Unassembled WGS sequence"/>
</dbReference>
<feature type="compositionally biased region" description="Polar residues" evidence="4">
    <location>
        <begin position="1692"/>
        <end position="1703"/>
    </location>
</feature>